<dbReference type="GO" id="GO:0004402">
    <property type="term" value="F:histone acetyltransferase activity"/>
    <property type="evidence" value="ECO:0007669"/>
    <property type="project" value="InterPro"/>
</dbReference>
<dbReference type="CDD" id="cd20405">
    <property type="entry name" value="Tudor_Agenet_AtDUF_rpt1_3"/>
    <property type="match status" value="1"/>
</dbReference>
<feature type="compositionally biased region" description="Low complexity" evidence="1">
    <location>
        <begin position="568"/>
        <end position="590"/>
    </location>
</feature>
<feature type="region of interest" description="Disordered" evidence="1">
    <location>
        <begin position="942"/>
        <end position="1039"/>
    </location>
</feature>
<evidence type="ECO:0000313" key="4">
    <source>
        <dbReference type="Proteomes" id="UP000006906"/>
    </source>
</evidence>
<feature type="region of interest" description="Disordered" evidence="1">
    <location>
        <begin position="547"/>
        <end position="683"/>
    </location>
</feature>
<feature type="compositionally biased region" description="Low complexity" evidence="1">
    <location>
        <begin position="1163"/>
        <end position="1192"/>
    </location>
</feature>
<feature type="compositionally biased region" description="Gly residues" evidence="1">
    <location>
        <begin position="2596"/>
        <end position="2605"/>
    </location>
</feature>
<gene>
    <name evidence="3" type="ORF">CHLRE_08g386000v5</name>
</gene>
<reference evidence="3 4" key="1">
    <citation type="journal article" date="2007" name="Science">
        <title>The Chlamydomonas genome reveals the evolution of key animal and plant functions.</title>
        <authorList>
            <person name="Merchant S.S."/>
            <person name="Prochnik S.E."/>
            <person name="Vallon O."/>
            <person name="Harris E.H."/>
            <person name="Karpowicz S.J."/>
            <person name="Witman G.B."/>
            <person name="Terry A."/>
            <person name="Salamov A."/>
            <person name="Fritz-Laylin L.K."/>
            <person name="Marechal-Drouard L."/>
            <person name="Marshall W.F."/>
            <person name="Qu L.H."/>
            <person name="Nelson D.R."/>
            <person name="Sanderfoot A.A."/>
            <person name="Spalding M.H."/>
            <person name="Kapitonov V.V."/>
            <person name="Ren Q."/>
            <person name="Ferris P."/>
            <person name="Lindquist E."/>
            <person name="Shapiro H."/>
            <person name="Lucas S.M."/>
            <person name="Grimwood J."/>
            <person name="Schmutz J."/>
            <person name="Cardol P."/>
            <person name="Cerutti H."/>
            <person name="Chanfreau G."/>
            <person name="Chen C.L."/>
            <person name="Cognat V."/>
            <person name="Croft M.T."/>
            <person name="Dent R."/>
            <person name="Dutcher S."/>
            <person name="Fernandez E."/>
            <person name="Fukuzawa H."/>
            <person name="Gonzalez-Ballester D."/>
            <person name="Gonzalez-Halphen D."/>
            <person name="Hallmann A."/>
            <person name="Hanikenne M."/>
            <person name="Hippler M."/>
            <person name="Inwood W."/>
            <person name="Jabbari K."/>
            <person name="Kalanon M."/>
            <person name="Kuras R."/>
            <person name="Lefebvre P.A."/>
            <person name="Lemaire S.D."/>
            <person name="Lobanov A.V."/>
            <person name="Lohr M."/>
            <person name="Manuell A."/>
            <person name="Meier I."/>
            <person name="Mets L."/>
            <person name="Mittag M."/>
            <person name="Mittelmeier T."/>
            <person name="Moroney J.V."/>
            <person name="Moseley J."/>
            <person name="Napoli C."/>
            <person name="Nedelcu A.M."/>
            <person name="Niyogi K."/>
            <person name="Novoselov S.V."/>
            <person name="Paulsen I.T."/>
            <person name="Pazour G."/>
            <person name="Purton S."/>
            <person name="Ral J.P."/>
            <person name="Riano-Pachon D.M."/>
            <person name="Riekhof W."/>
            <person name="Rymarquis L."/>
            <person name="Schroda M."/>
            <person name="Stern D."/>
            <person name="Umen J."/>
            <person name="Willows R."/>
            <person name="Wilson N."/>
            <person name="Zimmer S.L."/>
            <person name="Allmer J."/>
            <person name="Balk J."/>
            <person name="Bisova K."/>
            <person name="Chen C.J."/>
            <person name="Elias M."/>
            <person name="Gendler K."/>
            <person name="Hauser C."/>
            <person name="Lamb M.R."/>
            <person name="Ledford H."/>
            <person name="Long J.C."/>
            <person name="Minagawa J."/>
            <person name="Page M.D."/>
            <person name="Pan J."/>
            <person name="Pootakham W."/>
            <person name="Roje S."/>
            <person name="Rose A."/>
            <person name="Stahlberg E."/>
            <person name="Terauchi A.M."/>
            <person name="Yang P."/>
            <person name="Ball S."/>
            <person name="Bowler C."/>
            <person name="Dieckmann C.L."/>
            <person name="Gladyshev V.N."/>
            <person name="Green P."/>
            <person name="Jorgensen R."/>
            <person name="Mayfield S."/>
            <person name="Mueller-Roeber B."/>
            <person name="Rajamani S."/>
            <person name="Sayre R.T."/>
            <person name="Brokstein P."/>
            <person name="Dubchak I."/>
            <person name="Goodstein D."/>
            <person name="Hornick L."/>
            <person name="Huang Y.W."/>
            <person name="Jhaveri J."/>
            <person name="Luo Y."/>
            <person name="Martinez D."/>
            <person name="Ngau W.C."/>
            <person name="Otillar B."/>
            <person name="Poliakov A."/>
            <person name="Porter A."/>
            <person name="Szajkowski L."/>
            <person name="Werner G."/>
            <person name="Zhou K."/>
            <person name="Grigoriev I.V."/>
            <person name="Rokhsar D.S."/>
            <person name="Grossman A.R."/>
        </authorList>
    </citation>
    <scope>NUCLEOTIDE SEQUENCE [LARGE SCALE GENOMIC DNA]</scope>
    <source>
        <strain evidence="4">CC-503</strain>
    </source>
</reference>
<feature type="compositionally biased region" description="Low complexity" evidence="1">
    <location>
        <begin position="977"/>
        <end position="992"/>
    </location>
</feature>
<feature type="compositionally biased region" description="Basic and acidic residues" evidence="1">
    <location>
        <begin position="1026"/>
        <end position="1037"/>
    </location>
</feature>
<accession>A0A2K3DIE5</accession>
<name>A0A2K3DIE5_CHLRE</name>
<feature type="region of interest" description="Disordered" evidence="1">
    <location>
        <begin position="1642"/>
        <end position="1737"/>
    </location>
</feature>
<protein>
    <recommendedName>
        <fullName evidence="2">Agenet-like domain-containing protein</fullName>
    </recommendedName>
</protein>
<feature type="region of interest" description="Disordered" evidence="1">
    <location>
        <begin position="811"/>
        <end position="851"/>
    </location>
</feature>
<feature type="region of interest" description="Disordered" evidence="1">
    <location>
        <begin position="1856"/>
        <end position="1891"/>
    </location>
</feature>
<feature type="compositionally biased region" description="Low complexity" evidence="1">
    <location>
        <begin position="630"/>
        <end position="642"/>
    </location>
</feature>
<feature type="compositionally biased region" description="Low complexity" evidence="1">
    <location>
        <begin position="1656"/>
        <end position="1670"/>
    </location>
</feature>
<dbReference type="GO" id="GO:0000127">
    <property type="term" value="C:transcription factor TFIIIC complex"/>
    <property type="evidence" value="ECO:0000318"/>
    <property type="project" value="GO_Central"/>
</dbReference>
<evidence type="ECO:0000256" key="1">
    <source>
        <dbReference type="SAM" id="MobiDB-lite"/>
    </source>
</evidence>
<feature type="compositionally biased region" description="Acidic residues" evidence="1">
    <location>
        <begin position="1462"/>
        <end position="1484"/>
    </location>
</feature>
<feature type="compositionally biased region" description="Low complexity" evidence="1">
    <location>
        <begin position="1362"/>
        <end position="1383"/>
    </location>
</feature>
<evidence type="ECO:0000259" key="2">
    <source>
        <dbReference type="Pfam" id="PF05641"/>
    </source>
</evidence>
<feature type="compositionally biased region" description="Polar residues" evidence="1">
    <location>
        <begin position="551"/>
        <end position="567"/>
    </location>
</feature>
<feature type="compositionally biased region" description="Gly residues" evidence="1">
    <location>
        <begin position="647"/>
        <end position="656"/>
    </location>
</feature>
<dbReference type="InterPro" id="IPR008395">
    <property type="entry name" value="Agenet-like_dom"/>
</dbReference>
<dbReference type="Pfam" id="PF05641">
    <property type="entry name" value="Agenet"/>
    <property type="match status" value="1"/>
</dbReference>
<feature type="region of interest" description="Disordered" evidence="1">
    <location>
        <begin position="174"/>
        <end position="234"/>
    </location>
</feature>
<dbReference type="OrthoDB" id="546900at2759"/>
<feature type="region of interest" description="Disordered" evidence="1">
    <location>
        <begin position="2439"/>
        <end position="2460"/>
    </location>
</feature>
<feature type="domain" description="Agenet-like" evidence="2">
    <location>
        <begin position="239"/>
        <end position="332"/>
    </location>
</feature>
<dbReference type="InterPro" id="IPR044230">
    <property type="entry name" value="GTF3C4"/>
</dbReference>
<dbReference type="Proteomes" id="UP000006906">
    <property type="component" value="Chromosome 8"/>
</dbReference>
<proteinExistence type="predicted"/>
<feature type="region of interest" description="Disordered" evidence="1">
    <location>
        <begin position="781"/>
        <end position="800"/>
    </location>
</feature>
<dbReference type="InParanoid" id="A0A2K3DIE5"/>
<feature type="region of interest" description="Disordered" evidence="1">
    <location>
        <begin position="1415"/>
        <end position="1498"/>
    </location>
</feature>
<dbReference type="PANTHER" id="PTHR15496">
    <property type="entry name" value="GENERAL TRANSCRIPTION FACTOR 3C POLYPEPTIDE 4 FAMILY"/>
    <property type="match status" value="1"/>
</dbReference>
<dbReference type="EMBL" id="CM008969">
    <property type="protein sequence ID" value="PNW80300.1"/>
    <property type="molecule type" value="Genomic_DNA"/>
</dbReference>
<feature type="compositionally biased region" description="Polar residues" evidence="1">
    <location>
        <begin position="1642"/>
        <end position="1654"/>
    </location>
</feature>
<organism evidence="3 4">
    <name type="scientific">Chlamydomonas reinhardtii</name>
    <name type="common">Chlamydomonas smithii</name>
    <dbReference type="NCBI Taxonomy" id="3055"/>
    <lineage>
        <taxon>Eukaryota</taxon>
        <taxon>Viridiplantae</taxon>
        <taxon>Chlorophyta</taxon>
        <taxon>core chlorophytes</taxon>
        <taxon>Chlorophyceae</taxon>
        <taxon>CS clade</taxon>
        <taxon>Chlamydomonadales</taxon>
        <taxon>Chlamydomonadaceae</taxon>
        <taxon>Chlamydomonas</taxon>
    </lineage>
</organism>
<dbReference type="GO" id="GO:0006384">
    <property type="term" value="P:transcription initiation at RNA polymerase III promoter"/>
    <property type="evidence" value="ECO:0007669"/>
    <property type="project" value="InterPro"/>
</dbReference>
<keyword evidence="4" id="KW-1185">Reference proteome</keyword>
<feature type="compositionally biased region" description="Basic and acidic residues" evidence="1">
    <location>
        <begin position="2574"/>
        <end position="2588"/>
    </location>
</feature>
<dbReference type="ExpressionAtlas" id="A0A2K3DIE5">
    <property type="expression patterns" value="baseline and differential"/>
</dbReference>
<feature type="compositionally biased region" description="Low complexity" evidence="1">
    <location>
        <begin position="2726"/>
        <end position="2746"/>
    </location>
</feature>
<feature type="compositionally biased region" description="Basic and acidic residues" evidence="1">
    <location>
        <begin position="1309"/>
        <end position="1321"/>
    </location>
</feature>
<feature type="region of interest" description="Disordered" evidence="1">
    <location>
        <begin position="2566"/>
        <end position="2605"/>
    </location>
</feature>
<feature type="compositionally biased region" description="Basic and acidic residues" evidence="1">
    <location>
        <begin position="952"/>
        <end position="966"/>
    </location>
</feature>
<sequence length="2950" mass="299136">VDSPQFALAAVTEVNVQASAGKQGWRCVSWSPAGCTPPGGCYLAALSTDHTVRLLAPPVGAMSSEWGVALDVSELMKNTMEATGWREVDGLVATAGGPADGSGVGGSSGAHETIATAVGPGVGVGAADCNVLRLRGGAGGDKKLAARPAAKGSGGGEAAAAAAAAAAGVHEAVAGESGSDGADEPAAKRARGPDGAAVAADGGKGRRPSGVTPNARAANRRPQSAASRGAGAQTQFAVGDRVEVHNAEEGLMGGWFSARLVQLSDPAHRYGLVEYDELQASEEEGSAKLTEWFPLPGAPKLLTAAAARAALPVDSAYTVHAKRGYAVRPAPPKTLAASPPDGPLRLGCMLEVYHDGAWWGCELVGVAGPAEDLRRLAAGPGAAGRTGEGGSSGSGSGSGALLAVQLLDAPDRVEVPPERTRFRLSWDERTATWSSSRGRGVSGDVLPDLPAAYADVVLLGGGGAEAAGEALVPALVQRLEALRAQAAEAAGGDQDEEGGGDELELWSSAVEAAGQEVLAAFTPEFRLLQLDGKWLWQALRDQVASRAGASSPEQLPTPSWASTGKQPKQQAAAKSGVAAGKGAAKAAPASKPHEPLPKPKPATAAAVAVDEQPGAASKKQEPVTDPSQAPGPAAGKPAASGKAKAEGGAGAGGGEGSAKKPRKSMTAKEEPPLDFSGTDPATFDAFDKRSKEEKESGDGAALEKAAPTMVIKRFQALLAAAEKSTLRAYGTGERIAGAELRLFNQAIGEFLHLFGDKLPEGAEKRVSQAAKPRCRQLLPKAEKEGSEQAAPGEGAQDAAGADTKIAGDAAGVGAQSGVSSPKPKKERTARPSGAAPEADEEPLLDFSGTDPATFDVYDKRSKEEKESGDALALEKAGALMVFKRFQALLAAADKSTLRAYGTGERIAGAELRLFNQAIGEFLHLFGDKLPEGADKRVLQAAKPRCRQHLPKLGKEGGEEGAGKDSGKAAPAEGSVDGAATATNGAPAAVPGAKPKKERKSQVSEPAGADNEPPLDFSGTDPATFEPYDKRSETEKASGDWQALEKAAGQMIIKRFQALFAAADESKLHTYGAGERLCGNELRLFNQAIGEFLHLFGDKLPEGAGKKLVLATKPRCRKLCRAEKLTAAAVAATSPAAAAVGAATADAPAPAATGAAPAVAPAAGSTAAPSAAPSAGATADAAATEAGPSTGTGAKRGGATGDGEAAAEFPGADPKLFEPYDGRPPHQRGEGGEVLEKAAAGMVVGRYLRLLRDVDKSSLRDYARREALAGTELRVFNQAWGEFAHLYGDKLPEGGVKRVSKEARRRIRVLIDRSGTEEEPRPKGGKQPAGATDQDVAVDDVDAGDAMDVDEAAHVRQEARPEPASVAPKAPAKPKAAASGAAAGTSRTEAAAAAAQAPRRTARAAALKAVAANRKVVAGGSGDSDSASERAGGKGKPSAKKRKRAKDEDEEDATDGASSDFNASDEAEASDDDVSVDEEASEEDQGGSGAAAEDEDSEDVLEVAGGNTRGRAPKTGRPKAVVPVTRAEALLAVADAVAAATRELLDGYAPPAVNLDEDVSLKRVAHHIIANRFKALRLASKEQLHVYGRGDHLCGPDVRFWEQAAGEFHTVFGDRVDAEDVKKFHQNAKASIRKFLSKVATGGTSLAGSRQQGQSVKPGPSSAPGSAAPKPQRMEAQRGIRSSAALKGNLKIGYRAPEDADKDEDLGMGGASTDGTGASESDGEGGGGRDPPPPLSKETWALTSKCIGMVPEVKYFVELSTGGGAAGPGGPAEEGGAGAYGGGKRAAKPRRAGGIPSYAIRFQGYPKDDHRFLALNAQRMASTLVACGPCVPERLYEARTLALSAVCLAWSPPYAAPRKQPQQHGVGPAAAAATTSSGSGRSQTEDQAGGPAAGGAVLARSCVLAVGNKLGQVSMWRMDMQAGPAEQRQQQLPGSGAKLQWLGMLAAAGGSNGSHVARLHWLVAPEEAAEAVDGVAGSLQGQWRVPQPNSAGPRDSLLLLTASSDGSIMLWGAPVATFARASDMRRLATLCHADGLAASCLDATWLLALRPPRPRAAGAGGAAAGAAPMDVDGTAAGPVIPAGTGSPKCGATAGTAGAAAAATGTGGAAAKGDASAGAAVQGPDEAVELDDAAWEQEELVAAGPWARRLLVVAGKPSGAIFAWRSGQWRPPGLLATAAWTDGTAAAEGGCSSSPHLSEALSAAGGATSCLRMGAHGTYHTSGVALVASRPHLMSTGVDGAVRSWRLRELRLPVARGAAQAGAGLVALRLEEVPEGVARLDPCSNGLKQLPVNIRNLPMSRQAVHAVAPSGNGLVVAVVRSAGTRGSEAVKTSMVFQRVCQATVHLLTLYGGSGGSEGGTAGVQPLTPPPPGLVGAGLLFQPPTASALWDSHAALVLRPGLSAAARLPLKGLSDAAWTTWGELGGGEGASQADDDAMLEQVQPADDDGDDPDQPSSGTGDIGRRRLAALIRKDAEERRRLKVASRLHYLAAAAASLSALEALVAPLEAPYTAAAAVVAAAEVEAEAAMDTGDGGDGDAGTSATAAASTSASLYALMGGADLIQGVAPEVEPSGENAGDKAAGDNRAKEDQAAALPGPSEGGSPGGAVGSVSRWGWSGLRTATVLRRLLLGALAGRMDAVACGGLGEALASVDAGVLQQLAELDRQAGAQVEAVPSAHQACCTAVARNEVELLQAHIWATLSSGLAYCGVSPKQVAAAEPTVQSANGHTAAGAPTPAAAATGPAAATPPSRRQAARANKGSGGGESPVEAVAHDPAHQAQPLHRLLMSDWVALHLHHSALRAAELLPLAAQVYAAAGEDPPLDFPPPGREHTALSALPVALGGSGRGMLESAMLAEVALAAAPEAGAEGLTLTLPRCACTLTLCDTPDAWSCGVCTRRYRLPPTRRLHTPHFPPLPFCLFCGVRLSRDVASEAFLLQPSLPSTGMIKLEPGAS</sequence>
<feature type="non-terminal residue" evidence="3">
    <location>
        <position position="1"/>
    </location>
</feature>
<feature type="compositionally biased region" description="Basic and acidic residues" evidence="1">
    <location>
        <begin position="1214"/>
        <end position="1232"/>
    </location>
</feature>
<dbReference type="GeneID" id="5719779"/>
<feature type="region of interest" description="Disordered" evidence="1">
    <location>
        <begin position="2723"/>
        <end position="2766"/>
    </location>
</feature>
<dbReference type="Gramene" id="PNW80300">
    <property type="protein sequence ID" value="PNW80300"/>
    <property type="gene ID" value="CHLRE_08g386000v5"/>
</dbReference>
<feature type="compositionally biased region" description="Low complexity" evidence="1">
    <location>
        <begin position="1868"/>
        <end position="1879"/>
    </location>
</feature>
<dbReference type="RefSeq" id="XP_042922371.1">
    <property type="nucleotide sequence ID" value="XM_043065370.1"/>
</dbReference>
<dbReference type="KEGG" id="cre:CHLRE_08g386000v5"/>
<feature type="compositionally biased region" description="Polar residues" evidence="1">
    <location>
        <begin position="221"/>
        <end position="234"/>
    </location>
</feature>
<feature type="region of interest" description="Disordered" evidence="1">
    <location>
        <begin position="1163"/>
        <end position="1232"/>
    </location>
</feature>
<feature type="region of interest" description="Disordered" evidence="1">
    <location>
        <begin position="1353"/>
        <end position="1383"/>
    </location>
</feature>
<evidence type="ECO:0000313" key="3">
    <source>
        <dbReference type="EMBL" id="PNW80300.1"/>
    </source>
</evidence>
<dbReference type="PANTHER" id="PTHR15496:SF2">
    <property type="entry name" value="GENERAL TRANSCRIPTION FACTOR 3C POLYPEPTIDE 4"/>
    <property type="match status" value="1"/>
</dbReference>
<feature type="region of interest" description="Disordered" evidence="1">
    <location>
        <begin position="1309"/>
        <end position="1334"/>
    </location>
</feature>